<protein>
    <submittedName>
        <fullName evidence="2">Uncharacterized protein</fullName>
    </submittedName>
</protein>
<dbReference type="AlphaFoldDB" id="A0A2V2ZZL7"/>
<keyword evidence="1" id="KW-0732">Signal</keyword>
<organism evidence="2 3">
    <name type="scientific">Cytobacillus oceanisediminis</name>
    <dbReference type="NCBI Taxonomy" id="665099"/>
    <lineage>
        <taxon>Bacteria</taxon>
        <taxon>Bacillati</taxon>
        <taxon>Bacillota</taxon>
        <taxon>Bacilli</taxon>
        <taxon>Bacillales</taxon>
        <taxon>Bacillaceae</taxon>
        <taxon>Cytobacillus</taxon>
    </lineage>
</organism>
<gene>
    <name evidence="2" type="ORF">DFO73_105118</name>
</gene>
<evidence type="ECO:0000313" key="2">
    <source>
        <dbReference type="EMBL" id="PWW28881.1"/>
    </source>
</evidence>
<comment type="caution">
    <text evidence="2">The sequence shown here is derived from an EMBL/GenBank/DDBJ whole genome shotgun (WGS) entry which is preliminary data.</text>
</comment>
<feature type="chain" id="PRO_5038773461" evidence="1">
    <location>
        <begin position="22"/>
        <end position="57"/>
    </location>
</feature>
<accession>A0A2V2ZZL7</accession>
<evidence type="ECO:0000256" key="1">
    <source>
        <dbReference type="SAM" id="SignalP"/>
    </source>
</evidence>
<feature type="signal peptide" evidence="1">
    <location>
        <begin position="1"/>
        <end position="21"/>
    </location>
</feature>
<dbReference type="Proteomes" id="UP000247150">
    <property type="component" value="Unassembled WGS sequence"/>
</dbReference>
<reference evidence="2 3" key="1">
    <citation type="submission" date="2018-05" db="EMBL/GenBank/DDBJ databases">
        <title>Freshwater and sediment microbial communities from various areas in North America, analyzing microbe dynamics in response to fracking.</title>
        <authorList>
            <person name="Lamendella R."/>
        </authorList>
    </citation>
    <scope>NUCLEOTIDE SEQUENCE [LARGE SCALE GENOMIC DNA]</scope>
    <source>
        <strain evidence="2 3">15_TX</strain>
    </source>
</reference>
<proteinExistence type="predicted"/>
<evidence type="ECO:0000313" key="3">
    <source>
        <dbReference type="Proteomes" id="UP000247150"/>
    </source>
</evidence>
<sequence>MWKTVLTRPQFILYLWSLSSAANGQLAEEEEMNKVINMINPSSKVPGVSLLIGMYRK</sequence>
<dbReference type="EMBL" id="QGTW01000005">
    <property type="protein sequence ID" value="PWW28881.1"/>
    <property type="molecule type" value="Genomic_DNA"/>
</dbReference>
<name>A0A2V2ZZL7_9BACI</name>